<dbReference type="PROSITE" id="PS01031">
    <property type="entry name" value="SHSP"/>
    <property type="match status" value="1"/>
</dbReference>
<reference evidence="4" key="1">
    <citation type="submission" date="2022-06" db="EMBL/GenBank/DDBJ databases">
        <title>Aquibacillus sp. a new bacterium isolated from soil saline samples.</title>
        <authorList>
            <person name="Galisteo C."/>
            <person name="De La Haba R."/>
            <person name="Sanchez-Porro C."/>
            <person name="Ventosa A."/>
        </authorList>
    </citation>
    <scope>NUCLEOTIDE SEQUENCE</scope>
    <source>
        <strain evidence="4">3ASR75-11</strain>
    </source>
</reference>
<comment type="similarity">
    <text evidence="1 2">Belongs to the small heat shock protein (HSP20) family.</text>
</comment>
<name>A0A9X3WXY2_9BACI</name>
<accession>A0A9X3WXY2</accession>
<comment type="caution">
    <text evidence="4">The sequence shown here is derived from an EMBL/GenBank/DDBJ whole genome shotgun (WGS) entry which is preliminary data.</text>
</comment>
<protein>
    <submittedName>
        <fullName evidence="4">Hsp20/alpha crystallin family protein</fullName>
    </submittedName>
</protein>
<dbReference type="InterPro" id="IPR008978">
    <property type="entry name" value="HSP20-like_chaperone"/>
</dbReference>
<dbReference type="SUPFAM" id="SSF49764">
    <property type="entry name" value="HSP20-like chaperones"/>
    <property type="match status" value="1"/>
</dbReference>
<evidence type="ECO:0000256" key="2">
    <source>
        <dbReference type="RuleBase" id="RU003616"/>
    </source>
</evidence>
<evidence type="ECO:0000256" key="1">
    <source>
        <dbReference type="PROSITE-ProRule" id="PRU00285"/>
    </source>
</evidence>
<dbReference type="Gene3D" id="2.60.40.790">
    <property type="match status" value="1"/>
</dbReference>
<dbReference type="Proteomes" id="UP001145050">
    <property type="component" value="Unassembled WGS sequence"/>
</dbReference>
<dbReference type="RefSeq" id="WP_272437221.1">
    <property type="nucleotide sequence ID" value="NZ_JAMQKB010000014.1"/>
</dbReference>
<dbReference type="EMBL" id="JAMQKB010000014">
    <property type="protein sequence ID" value="MDC3425414.1"/>
    <property type="molecule type" value="Genomic_DNA"/>
</dbReference>
<sequence length="145" mass="17022">MDPFRNMGDWKKNLDHFFGDRFWNEFEGIMKPTIPQMNIYQKENELFCIVNIPGLNDLDNVHVYVDHATLELKGVINIDHVGGHIVTEEILQGSFERKMDLPFPVRDDKINATYGHGLLVIHLHRLVTNKKNKNRLEIRNLEDEE</sequence>
<gene>
    <name evidence="4" type="ORF">NC797_12975</name>
</gene>
<evidence type="ECO:0000313" key="5">
    <source>
        <dbReference type="Proteomes" id="UP001145050"/>
    </source>
</evidence>
<evidence type="ECO:0000259" key="3">
    <source>
        <dbReference type="PROSITE" id="PS01031"/>
    </source>
</evidence>
<dbReference type="AlphaFoldDB" id="A0A9X3WXY2"/>
<keyword evidence="5" id="KW-1185">Reference proteome</keyword>
<organism evidence="4 5">
    <name type="scientific">Terrihalobacillus insolitus</name>
    <dbReference type="NCBI Taxonomy" id="2950438"/>
    <lineage>
        <taxon>Bacteria</taxon>
        <taxon>Bacillati</taxon>
        <taxon>Bacillota</taxon>
        <taxon>Bacilli</taxon>
        <taxon>Bacillales</taxon>
        <taxon>Bacillaceae</taxon>
        <taxon>Terrihalobacillus</taxon>
    </lineage>
</organism>
<dbReference type="CDD" id="cd06464">
    <property type="entry name" value="ACD_sHsps-like"/>
    <property type="match status" value="1"/>
</dbReference>
<dbReference type="Pfam" id="PF00011">
    <property type="entry name" value="HSP20"/>
    <property type="match status" value="1"/>
</dbReference>
<evidence type="ECO:0000313" key="4">
    <source>
        <dbReference type="EMBL" id="MDC3425414.1"/>
    </source>
</evidence>
<dbReference type="InterPro" id="IPR002068">
    <property type="entry name" value="A-crystallin/Hsp20_dom"/>
</dbReference>
<proteinExistence type="inferred from homology"/>
<feature type="domain" description="SHSP" evidence="3">
    <location>
        <begin position="28"/>
        <end position="141"/>
    </location>
</feature>